<comment type="caution">
    <text evidence="2">The sequence shown here is derived from an EMBL/GenBank/DDBJ whole genome shotgun (WGS) entry which is preliminary data.</text>
</comment>
<dbReference type="PANTHER" id="PTHR33055:SF13">
    <property type="entry name" value="TRANSPOSASE"/>
    <property type="match status" value="1"/>
</dbReference>
<dbReference type="Pfam" id="PF02371">
    <property type="entry name" value="Transposase_20"/>
    <property type="match status" value="1"/>
</dbReference>
<organism evidence="2 3">
    <name type="scientific">Tectimicrobiota bacterium</name>
    <dbReference type="NCBI Taxonomy" id="2528274"/>
    <lineage>
        <taxon>Bacteria</taxon>
        <taxon>Pseudomonadati</taxon>
        <taxon>Nitrospinota/Tectimicrobiota group</taxon>
        <taxon>Candidatus Tectimicrobiota</taxon>
    </lineage>
</organism>
<evidence type="ECO:0000259" key="1">
    <source>
        <dbReference type="Pfam" id="PF02371"/>
    </source>
</evidence>
<proteinExistence type="predicted"/>
<evidence type="ECO:0000313" key="2">
    <source>
        <dbReference type="EMBL" id="MBM3223626.1"/>
    </source>
</evidence>
<dbReference type="PANTHER" id="PTHR33055">
    <property type="entry name" value="TRANSPOSASE FOR INSERTION SEQUENCE ELEMENT IS1111A"/>
    <property type="match status" value="1"/>
</dbReference>
<dbReference type="AlphaFoldDB" id="A0A937VYV8"/>
<feature type="domain" description="Transposase IS116/IS110/IS902 C-terminal" evidence="1">
    <location>
        <begin position="55"/>
        <end position="138"/>
    </location>
</feature>
<dbReference type="GO" id="GO:0004803">
    <property type="term" value="F:transposase activity"/>
    <property type="evidence" value="ECO:0007669"/>
    <property type="project" value="InterPro"/>
</dbReference>
<dbReference type="GO" id="GO:0006313">
    <property type="term" value="P:DNA transposition"/>
    <property type="evidence" value="ECO:0007669"/>
    <property type="project" value="InterPro"/>
</dbReference>
<name>A0A937VYV8_UNCTE</name>
<dbReference type="InterPro" id="IPR047650">
    <property type="entry name" value="Transpos_IS110"/>
</dbReference>
<evidence type="ECO:0000313" key="3">
    <source>
        <dbReference type="Proteomes" id="UP000712673"/>
    </source>
</evidence>
<gene>
    <name evidence="2" type="ORF">FJZ47_07485</name>
</gene>
<sequence length="179" mass="19997">MAMRTAEQNRLAGTSGRLTQDIEAHIAWLNARITTLDDELETMLRASPLWREHDDLLQSVPGIGPVCARTLLLELPELGTLTRQQIAALVGVAPLNCDSETLRGRRTIWGGRAHVRTVLYMGTLVATRFNPRITAFYQRLLAAGKMKKVALTACMHKLLTILNAMLKQQKAWQAQEVQN</sequence>
<protein>
    <submittedName>
        <fullName evidence="2">IS110 family transposase</fullName>
    </submittedName>
</protein>
<dbReference type="Proteomes" id="UP000712673">
    <property type="component" value="Unassembled WGS sequence"/>
</dbReference>
<dbReference type="GO" id="GO:0003677">
    <property type="term" value="F:DNA binding"/>
    <property type="evidence" value="ECO:0007669"/>
    <property type="project" value="InterPro"/>
</dbReference>
<accession>A0A937VYV8</accession>
<reference evidence="2" key="1">
    <citation type="submission" date="2019-03" db="EMBL/GenBank/DDBJ databases">
        <title>Lake Tanganyika Metagenome-Assembled Genomes (MAGs).</title>
        <authorList>
            <person name="Tran P."/>
        </authorList>
    </citation>
    <scope>NUCLEOTIDE SEQUENCE</scope>
    <source>
        <strain evidence="2">K_DeepCast_65m_m2_066</strain>
    </source>
</reference>
<dbReference type="EMBL" id="VGLS01000172">
    <property type="protein sequence ID" value="MBM3223626.1"/>
    <property type="molecule type" value="Genomic_DNA"/>
</dbReference>
<dbReference type="InterPro" id="IPR003346">
    <property type="entry name" value="Transposase_20"/>
</dbReference>